<gene>
    <name evidence="1" type="ORF">Cboi01_000432700</name>
</gene>
<keyword evidence="2" id="KW-1185">Reference proteome</keyword>
<comment type="caution">
    <text evidence="1">The sequence shown here is derived from an EMBL/GenBank/DDBJ whole genome shotgun (WGS) entry which is preliminary data.</text>
</comment>
<evidence type="ECO:0000313" key="1">
    <source>
        <dbReference type="EMBL" id="GME96610.1"/>
    </source>
</evidence>
<dbReference type="Proteomes" id="UP001165101">
    <property type="component" value="Unassembled WGS sequence"/>
</dbReference>
<dbReference type="EMBL" id="BSXV01002745">
    <property type="protein sequence ID" value="GME96610.1"/>
    <property type="molecule type" value="Genomic_DNA"/>
</dbReference>
<accession>A0ACB5TWY8</accession>
<proteinExistence type="predicted"/>
<sequence length="500" mass="57915">MFIFETRDLFEMKDFPKVVFCIHALSYLLAYHEKAPSLEKVDNMSSSVTESDIKKVQTKIRGVRLPNFEDIDEGVRVNADLGIIPADFSFINQPDSEEEDGKTNVTKSSSRMEDIKENDDEENSIDNNEISIDDIAAESSDILDNTETNETYNKTESDNNESTTSDNLDEFSDDKIDDSTVEKYNKIIKKYDTSYIEKSPDTSKVFDFNDISSIASNEDLFNNIEDIQMKYSSISAIDDKELRTSVMEIMTGKRQKKFDDIIDYTERFNELEAIARGSLYRFELKVNRLMLKTFTPDTIALQSVIRGNAIRKNLKTTQNKLTANSRSLSVLQAILKNRVREDVTAGKKMYLKIYEDEIINLQSIIRKKLLKNSIFKEKKILFLNTSRLISLQSKIRGDYIRNNFQEVCNKYNELPQHTRQKSKRKPVPKLDEDTERHLKEFNDKQNKAALDKATLKSIPRADKYQILELQSVIRGSIVRNRINKLFDRMLICEDCVTDFH</sequence>
<reference evidence="1" key="1">
    <citation type="submission" date="2023-04" db="EMBL/GenBank/DDBJ databases">
        <title>Candida boidinii NBRC 1967.</title>
        <authorList>
            <person name="Ichikawa N."/>
            <person name="Sato H."/>
            <person name="Tonouchi N."/>
        </authorList>
    </citation>
    <scope>NUCLEOTIDE SEQUENCE</scope>
    <source>
        <strain evidence="1">NBRC 1967</strain>
    </source>
</reference>
<organism evidence="1 2">
    <name type="scientific">Candida boidinii</name>
    <name type="common">Yeast</name>
    <dbReference type="NCBI Taxonomy" id="5477"/>
    <lineage>
        <taxon>Eukaryota</taxon>
        <taxon>Fungi</taxon>
        <taxon>Dikarya</taxon>
        <taxon>Ascomycota</taxon>
        <taxon>Saccharomycotina</taxon>
        <taxon>Pichiomycetes</taxon>
        <taxon>Pichiales</taxon>
        <taxon>Pichiaceae</taxon>
        <taxon>Ogataea</taxon>
        <taxon>Ogataea/Candida clade</taxon>
    </lineage>
</organism>
<evidence type="ECO:0000313" key="2">
    <source>
        <dbReference type="Proteomes" id="UP001165101"/>
    </source>
</evidence>
<protein>
    <submittedName>
        <fullName evidence="1">Unnamed protein product</fullName>
    </submittedName>
</protein>
<name>A0ACB5TWY8_CANBO</name>